<comment type="caution">
    <text evidence="1">The sequence shown here is derived from an EMBL/GenBank/DDBJ whole genome shotgun (WGS) entry which is preliminary data.</text>
</comment>
<dbReference type="AlphaFoldDB" id="A0AAD8MDS4"/>
<evidence type="ECO:0000313" key="2">
    <source>
        <dbReference type="Proteomes" id="UP001237642"/>
    </source>
</evidence>
<proteinExistence type="predicted"/>
<accession>A0AAD8MDS4</accession>
<dbReference type="InterPro" id="IPR016169">
    <property type="entry name" value="FAD-bd_PCMH_sub2"/>
</dbReference>
<reference evidence="1" key="2">
    <citation type="submission" date="2023-05" db="EMBL/GenBank/DDBJ databases">
        <authorList>
            <person name="Schelkunov M.I."/>
        </authorList>
    </citation>
    <scope>NUCLEOTIDE SEQUENCE</scope>
    <source>
        <strain evidence="1">Hsosn_3</strain>
        <tissue evidence="1">Leaf</tissue>
    </source>
</reference>
<evidence type="ECO:0000313" key="1">
    <source>
        <dbReference type="EMBL" id="KAK1369137.1"/>
    </source>
</evidence>
<reference evidence="1" key="1">
    <citation type="submission" date="2023-02" db="EMBL/GenBank/DDBJ databases">
        <title>Genome of toxic invasive species Heracleum sosnowskyi carries increased number of genes despite the absence of recent whole-genome duplications.</title>
        <authorList>
            <person name="Schelkunov M."/>
            <person name="Shtratnikova V."/>
            <person name="Makarenko M."/>
            <person name="Klepikova A."/>
            <person name="Omelchenko D."/>
            <person name="Novikova G."/>
            <person name="Obukhova E."/>
            <person name="Bogdanov V."/>
            <person name="Penin A."/>
            <person name="Logacheva M."/>
        </authorList>
    </citation>
    <scope>NUCLEOTIDE SEQUENCE</scope>
    <source>
        <strain evidence="1">Hsosn_3</strain>
        <tissue evidence="1">Leaf</tissue>
    </source>
</reference>
<dbReference type="PANTHER" id="PTHR32448">
    <property type="entry name" value="OS08G0158400 PROTEIN"/>
    <property type="match status" value="1"/>
</dbReference>
<sequence>MAFVTNANGTILDRKSMEDDLFWDIRGGAGGEFWDHYFVEDKVSSSSNNCRSVQCRSPFTSYFKAKSDFVRKPISRTGLEGILKQLLQKDVPSMIWTPYGGMMSKISESKIPFPHRKGNRFIIQYVTSWNTEDKDLEAKQLGWIHNLYIYMERYVCRSPRAAYVYYRNLDLGMNEDRSTSFLQAVHGVESISRITSKD</sequence>
<dbReference type="Gene3D" id="3.30.465.10">
    <property type="match status" value="2"/>
</dbReference>
<dbReference type="Gene3D" id="3.40.462.20">
    <property type="match status" value="1"/>
</dbReference>
<dbReference type="EMBL" id="JAUIZM010000008">
    <property type="protein sequence ID" value="KAK1369137.1"/>
    <property type="molecule type" value="Genomic_DNA"/>
</dbReference>
<keyword evidence="2" id="KW-1185">Reference proteome</keyword>
<name>A0AAD8MDS4_9APIA</name>
<dbReference type="Proteomes" id="UP001237642">
    <property type="component" value="Unassembled WGS sequence"/>
</dbReference>
<organism evidence="1 2">
    <name type="scientific">Heracleum sosnowskyi</name>
    <dbReference type="NCBI Taxonomy" id="360622"/>
    <lineage>
        <taxon>Eukaryota</taxon>
        <taxon>Viridiplantae</taxon>
        <taxon>Streptophyta</taxon>
        <taxon>Embryophyta</taxon>
        <taxon>Tracheophyta</taxon>
        <taxon>Spermatophyta</taxon>
        <taxon>Magnoliopsida</taxon>
        <taxon>eudicotyledons</taxon>
        <taxon>Gunneridae</taxon>
        <taxon>Pentapetalae</taxon>
        <taxon>asterids</taxon>
        <taxon>campanulids</taxon>
        <taxon>Apiales</taxon>
        <taxon>Apiaceae</taxon>
        <taxon>Apioideae</taxon>
        <taxon>apioid superclade</taxon>
        <taxon>Tordylieae</taxon>
        <taxon>Tordyliinae</taxon>
        <taxon>Heracleum</taxon>
    </lineage>
</organism>
<gene>
    <name evidence="1" type="ORF">POM88_035229</name>
</gene>
<protein>
    <submittedName>
        <fullName evidence="1">Uncharacterized protein</fullName>
    </submittedName>
</protein>